<dbReference type="Gene3D" id="3.20.20.190">
    <property type="entry name" value="Phosphatidylinositol (PI) phosphodiesterase"/>
    <property type="match status" value="1"/>
</dbReference>
<organism evidence="2">
    <name type="scientific">freshwater metagenome</name>
    <dbReference type="NCBI Taxonomy" id="449393"/>
    <lineage>
        <taxon>unclassified sequences</taxon>
        <taxon>metagenomes</taxon>
        <taxon>ecological metagenomes</taxon>
    </lineage>
</organism>
<dbReference type="Pfam" id="PF03009">
    <property type="entry name" value="GDPD"/>
    <property type="match status" value="1"/>
</dbReference>
<dbReference type="GO" id="GO:0008081">
    <property type="term" value="F:phosphoric diester hydrolase activity"/>
    <property type="evidence" value="ECO:0007669"/>
    <property type="project" value="InterPro"/>
</dbReference>
<dbReference type="PANTHER" id="PTHR46211:SF14">
    <property type="entry name" value="GLYCEROPHOSPHODIESTER PHOSPHODIESTERASE"/>
    <property type="match status" value="1"/>
</dbReference>
<dbReference type="EMBL" id="CAFBMG010000148">
    <property type="protein sequence ID" value="CAB4912671.1"/>
    <property type="molecule type" value="Genomic_DNA"/>
</dbReference>
<name>A0A6J6BL50_9ZZZZ</name>
<feature type="domain" description="GP-PDE" evidence="1">
    <location>
        <begin position="7"/>
        <end position="242"/>
    </location>
</feature>
<dbReference type="AlphaFoldDB" id="A0A6J6BL50"/>
<sequence length="244" mass="26492">MANTYPPLICAHRGASAAYTGNTIEAFHEARAQGADWVELDVRVTSEGELVVHHDACYADGRVVWATLAQDRPPEVPTLEQALLACAEMGVNIELKNSPGDFGAPEVPEDFLFEGLRIGALMAQVVATRGQSLSELQPILVSSFDNASLQQVRDLLPRLPTAWLFADLQRDPLQLDRSAAAGDIAVNPWDHLIDQSLMQRCGELGLQVNAWTVDDPERIRALASLGVHSIITNEPAKARAALNL</sequence>
<dbReference type="PANTHER" id="PTHR46211">
    <property type="entry name" value="GLYCEROPHOSPHORYL DIESTER PHOSPHODIESTERASE"/>
    <property type="match status" value="1"/>
</dbReference>
<dbReference type="PROSITE" id="PS51704">
    <property type="entry name" value="GP_PDE"/>
    <property type="match status" value="1"/>
</dbReference>
<evidence type="ECO:0000313" key="3">
    <source>
        <dbReference type="EMBL" id="CAB4732816.1"/>
    </source>
</evidence>
<dbReference type="EMBL" id="CAEZYU010000012">
    <property type="protein sequence ID" value="CAB4732816.1"/>
    <property type="molecule type" value="Genomic_DNA"/>
</dbReference>
<evidence type="ECO:0000313" key="4">
    <source>
        <dbReference type="EMBL" id="CAB4912671.1"/>
    </source>
</evidence>
<accession>A0A6J6BL50</accession>
<dbReference type="InterPro" id="IPR017946">
    <property type="entry name" value="PLC-like_Pdiesterase_TIM-brl"/>
</dbReference>
<evidence type="ECO:0000259" key="1">
    <source>
        <dbReference type="PROSITE" id="PS51704"/>
    </source>
</evidence>
<reference evidence="2" key="1">
    <citation type="submission" date="2020-05" db="EMBL/GenBank/DDBJ databases">
        <authorList>
            <person name="Chiriac C."/>
            <person name="Salcher M."/>
            <person name="Ghai R."/>
            <person name="Kavagutti S V."/>
        </authorList>
    </citation>
    <scope>NUCLEOTIDE SEQUENCE</scope>
</reference>
<dbReference type="SUPFAM" id="SSF51695">
    <property type="entry name" value="PLC-like phosphodiesterases"/>
    <property type="match status" value="1"/>
</dbReference>
<dbReference type="EMBL" id="CAEZSF010000075">
    <property type="protein sequence ID" value="CAB4538918.1"/>
    <property type="molecule type" value="Genomic_DNA"/>
</dbReference>
<proteinExistence type="predicted"/>
<dbReference type="InterPro" id="IPR030395">
    <property type="entry name" value="GP_PDE_dom"/>
</dbReference>
<evidence type="ECO:0000313" key="2">
    <source>
        <dbReference type="EMBL" id="CAB4538918.1"/>
    </source>
</evidence>
<protein>
    <submittedName>
        <fullName evidence="2">Unannotated protein</fullName>
    </submittedName>
</protein>
<dbReference type="GO" id="GO:0006629">
    <property type="term" value="P:lipid metabolic process"/>
    <property type="evidence" value="ECO:0007669"/>
    <property type="project" value="InterPro"/>
</dbReference>
<gene>
    <name evidence="2" type="ORF">UFOPK1358_00909</name>
    <name evidence="3" type="ORF">UFOPK2766_00435</name>
    <name evidence="4" type="ORF">UFOPK3519_01517</name>
</gene>
<dbReference type="CDD" id="cd08556">
    <property type="entry name" value="GDPD"/>
    <property type="match status" value="1"/>
</dbReference>